<dbReference type="GeneID" id="56351094"/>
<reference evidence="2 3" key="1">
    <citation type="submission" date="2015-05" db="EMBL/GenBank/DDBJ databases">
        <title>Whole genome sequence and identification of bacterial endophytes from Costus igneus.</title>
        <authorList>
            <person name="Lee Y.P."/>
            <person name="Gan H.M."/>
            <person name="Eng W."/>
            <person name="Wheatley M.S."/>
            <person name="Caraballo A."/>
            <person name="Polter S."/>
            <person name="Savka M.A."/>
            <person name="Hudson A.O."/>
        </authorList>
    </citation>
    <scope>NUCLEOTIDE SEQUENCE [LARGE SCALE GENOMIC DNA]</scope>
    <source>
        <strain evidence="2 3">RIT379</strain>
    </source>
</reference>
<dbReference type="Pfam" id="PF01323">
    <property type="entry name" value="DSBA"/>
    <property type="match status" value="1"/>
</dbReference>
<feature type="domain" description="DSBA-like thioredoxin" evidence="1">
    <location>
        <begin position="3"/>
        <end position="205"/>
    </location>
</feature>
<dbReference type="PANTHER" id="PTHR13887:SF41">
    <property type="entry name" value="THIOREDOXIN SUPERFAMILY PROTEIN"/>
    <property type="match status" value="1"/>
</dbReference>
<evidence type="ECO:0000313" key="2">
    <source>
        <dbReference type="EMBL" id="KLV26386.1"/>
    </source>
</evidence>
<proteinExistence type="predicted"/>
<evidence type="ECO:0000259" key="1">
    <source>
        <dbReference type="Pfam" id="PF01323"/>
    </source>
</evidence>
<dbReference type="InterPro" id="IPR001853">
    <property type="entry name" value="DSBA-like_thioredoxin_dom"/>
</dbReference>
<dbReference type="PATRIC" id="fig|1397.4.peg.5730"/>
<dbReference type="SUPFAM" id="SSF52833">
    <property type="entry name" value="Thioredoxin-like"/>
    <property type="match status" value="1"/>
</dbReference>
<dbReference type="InterPro" id="IPR036249">
    <property type="entry name" value="Thioredoxin-like_sf"/>
</dbReference>
<evidence type="ECO:0000313" key="3">
    <source>
        <dbReference type="Proteomes" id="UP000036045"/>
    </source>
</evidence>
<dbReference type="EMBL" id="LDPH01000009">
    <property type="protein sequence ID" value="KLV26386.1"/>
    <property type="molecule type" value="Genomic_DNA"/>
</dbReference>
<dbReference type="Gene3D" id="3.40.30.10">
    <property type="entry name" value="Glutaredoxin"/>
    <property type="match status" value="1"/>
</dbReference>
<gene>
    <name evidence="2" type="ORF">ABW02_11970</name>
</gene>
<dbReference type="CDD" id="cd03024">
    <property type="entry name" value="DsbA_FrnE"/>
    <property type="match status" value="1"/>
</dbReference>
<sequence length="241" mass="26962">MKIEVWSDFVCPFCYIGKRRLEIALEQFPYKDQVEVEFKSFELDPNAEVYSGKSIHEVLAGKYRMSIEEAKNANNNVGSQAASTGLKYDFDNMKPTNTFDAHRLTKYAKTVGKDKELTEQLLHAYFTEGKLISDPDTLVEIGKSVGLEEEALRQVLADSTSFANDVRIDEALASQIGVTGVPFFVINQKYSVSGAQPTETFKRVLEQVWQEDHPAPKFQDLSGTDAEGAICTDEGCEIPKK</sequence>
<name>A0A0J1IKA7_NIACI</name>
<keyword evidence="3" id="KW-1185">Reference proteome</keyword>
<dbReference type="PANTHER" id="PTHR13887">
    <property type="entry name" value="GLUTATHIONE S-TRANSFERASE KAPPA"/>
    <property type="match status" value="1"/>
</dbReference>
<protein>
    <submittedName>
        <fullName evidence="2">DSBA oxidoreductase</fullName>
    </submittedName>
</protein>
<dbReference type="GO" id="GO:0016491">
    <property type="term" value="F:oxidoreductase activity"/>
    <property type="evidence" value="ECO:0007669"/>
    <property type="project" value="InterPro"/>
</dbReference>
<dbReference type="RefSeq" id="WP_047942338.1">
    <property type="nucleotide sequence ID" value="NZ_CP053989.1"/>
</dbReference>
<dbReference type="OrthoDB" id="9799122at2"/>
<dbReference type="AlphaFoldDB" id="A0A0J1IKA7"/>
<organism evidence="2 3">
    <name type="scientific">Niallia circulans</name>
    <name type="common">Bacillus circulans</name>
    <dbReference type="NCBI Taxonomy" id="1397"/>
    <lineage>
        <taxon>Bacteria</taxon>
        <taxon>Bacillati</taxon>
        <taxon>Bacillota</taxon>
        <taxon>Bacilli</taxon>
        <taxon>Bacillales</taxon>
        <taxon>Bacillaceae</taxon>
        <taxon>Niallia</taxon>
    </lineage>
</organism>
<comment type="caution">
    <text evidence="2">The sequence shown here is derived from an EMBL/GenBank/DDBJ whole genome shotgun (WGS) entry which is preliminary data.</text>
</comment>
<accession>A0A0J1IKA7</accession>
<dbReference type="Proteomes" id="UP000036045">
    <property type="component" value="Unassembled WGS sequence"/>
</dbReference>